<dbReference type="AlphaFoldDB" id="A0AAF0HJZ5"/>
<evidence type="ECO:0000313" key="3">
    <source>
        <dbReference type="Proteomes" id="UP001179946"/>
    </source>
</evidence>
<organism evidence="2 3">
    <name type="scientific">Escherichia coli</name>
    <dbReference type="NCBI Taxonomy" id="562"/>
    <lineage>
        <taxon>Bacteria</taxon>
        <taxon>Pseudomonadati</taxon>
        <taxon>Pseudomonadota</taxon>
        <taxon>Gammaproteobacteria</taxon>
        <taxon>Enterobacterales</taxon>
        <taxon>Enterobacteriaceae</taxon>
        <taxon>Escherichia</taxon>
    </lineage>
</organism>
<feature type="transmembrane region" description="Helical" evidence="1">
    <location>
        <begin position="53"/>
        <end position="75"/>
    </location>
</feature>
<reference evidence="2" key="1">
    <citation type="journal article" date="2023" name="Front. Microbiol.">
        <title>Virotyping and genetic antimicrobial susceptibility testing of porcine ETEC/STEC strains and associated plasmid types.</title>
        <authorList>
            <person name="Vereecke N."/>
            <person name="Van Hoorde S."/>
            <person name="Sperling D."/>
            <person name="Theuns S."/>
            <person name="Devriendt B."/>
            <person name="Cox E."/>
        </authorList>
    </citation>
    <scope>NUCLEOTIDE SEQUENCE</scope>
    <source>
        <strain evidence="2">ETEC4085</strain>
    </source>
</reference>
<evidence type="ECO:0000313" key="2">
    <source>
        <dbReference type="EMBL" id="WHI02066.1"/>
    </source>
</evidence>
<dbReference type="EMBL" id="CP122634">
    <property type="protein sequence ID" value="WHI02066.1"/>
    <property type="molecule type" value="Genomic_DNA"/>
</dbReference>
<gene>
    <name evidence="2" type="ORF">QDW62_00325</name>
</gene>
<feature type="transmembrane region" description="Helical" evidence="1">
    <location>
        <begin position="169"/>
        <end position="189"/>
    </location>
</feature>
<accession>A0AAF0HJZ5</accession>
<dbReference type="RefSeq" id="WP_186826059.1">
    <property type="nucleotide sequence ID" value="NZ_CAJHJK010000001.1"/>
</dbReference>
<keyword evidence="1" id="KW-1133">Transmembrane helix</keyword>
<keyword evidence="1" id="KW-0812">Transmembrane</keyword>
<name>A0AAF0HJZ5_ECOLX</name>
<feature type="transmembrane region" description="Helical" evidence="1">
    <location>
        <begin position="130"/>
        <end position="149"/>
    </location>
</feature>
<dbReference type="Proteomes" id="UP001179946">
    <property type="component" value="Chromosome"/>
</dbReference>
<feature type="transmembrane region" description="Helical" evidence="1">
    <location>
        <begin position="21"/>
        <end position="41"/>
    </location>
</feature>
<sequence length="218" mass="25215">MMIAILNNAKGRVGVSRKDTKELLTICMVYFSIYFCAYMIVPDEFEHGSIIYSITFYFLELTPILAILLAIHIYFSLKKESTNWEKVWRDRGFLTSPKDDAYESDFSDFITNYYSSERFKNRLSDVWETAMYSIGIILLILTGIAQYVFNIDLSLNPENLISPLIFGEILIFSFGIFLSVVLCSLCKLLTNRYPGEARRARKANPYYLLFPNGDSRDI</sequence>
<keyword evidence="1" id="KW-0472">Membrane</keyword>
<proteinExistence type="predicted"/>
<protein>
    <submittedName>
        <fullName evidence="2">Uncharacterized protein</fullName>
    </submittedName>
</protein>
<evidence type="ECO:0000256" key="1">
    <source>
        <dbReference type="SAM" id="Phobius"/>
    </source>
</evidence>